<evidence type="ECO:0000313" key="3">
    <source>
        <dbReference type="Proteomes" id="UP000198836"/>
    </source>
</evidence>
<name>A0A1I0SX42_9SPHI</name>
<reference evidence="3" key="1">
    <citation type="submission" date="2016-10" db="EMBL/GenBank/DDBJ databases">
        <authorList>
            <person name="Varghese N."/>
            <person name="Submissions S."/>
        </authorList>
    </citation>
    <scope>NUCLEOTIDE SEQUENCE [LARGE SCALE GENOMIC DNA]</scope>
    <source>
        <strain evidence="3">DSM 18130</strain>
    </source>
</reference>
<dbReference type="Pfam" id="PF03544">
    <property type="entry name" value="TonB_C"/>
    <property type="match status" value="1"/>
</dbReference>
<dbReference type="PROSITE" id="PS52015">
    <property type="entry name" value="TONB_CTD"/>
    <property type="match status" value="1"/>
</dbReference>
<evidence type="ECO:0000259" key="1">
    <source>
        <dbReference type="PROSITE" id="PS52015"/>
    </source>
</evidence>
<evidence type="ECO:0000313" key="2">
    <source>
        <dbReference type="EMBL" id="SFA43366.1"/>
    </source>
</evidence>
<keyword evidence="3" id="KW-1185">Reference proteome</keyword>
<sequence>MLKLLSTIIFLMLSQQLYSQGRDGNIAVNLKKNEENRVYYSNEVGVKARLPNGEIGWEKYLLTHSRYPKMPKKDKAIGRIFLSFVIEKDGKITDAVITRGLNIRCDEEALRLLRSSGNWVAATLKSKKVRSKGNISIAFGLD</sequence>
<feature type="domain" description="TonB C-terminal" evidence="1">
    <location>
        <begin position="52"/>
        <end position="142"/>
    </location>
</feature>
<dbReference type="AlphaFoldDB" id="A0A1I0SX42"/>
<dbReference type="GO" id="GO:0055085">
    <property type="term" value="P:transmembrane transport"/>
    <property type="evidence" value="ECO:0007669"/>
    <property type="project" value="InterPro"/>
</dbReference>
<protein>
    <submittedName>
        <fullName evidence="2">TonB family C-terminal domain-containing protein</fullName>
    </submittedName>
</protein>
<dbReference type="EMBL" id="FOJM01000003">
    <property type="protein sequence ID" value="SFA43366.1"/>
    <property type="molecule type" value="Genomic_DNA"/>
</dbReference>
<proteinExistence type="predicted"/>
<dbReference type="Gene3D" id="3.30.1150.10">
    <property type="match status" value="1"/>
</dbReference>
<dbReference type="Proteomes" id="UP000198836">
    <property type="component" value="Unassembled WGS sequence"/>
</dbReference>
<dbReference type="SUPFAM" id="SSF74653">
    <property type="entry name" value="TolA/TonB C-terminal domain"/>
    <property type="match status" value="1"/>
</dbReference>
<dbReference type="InterPro" id="IPR037682">
    <property type="entry name" value="TonB_C"/>
</dbReference>
<gene>
    <name evidence="2" type="ORF">SAMN04488511_103329</name>
</gene>
<accession>A0A1I0SX42</accession>
<organism evidence="2 3">
    <name type="scientific">Pedobacter suwonensis</name>
    <dbReference type="NCBI Taxonomy" id="332999"/>
    <lineage>
        <taxon>Bacteria</taxon>
        <taxon>Pseudomonadati</taxon>
        <taxon>Bacteroidota</taxon>
        <taxon>Sphingobacteriia</taxon>
        <taxon>Sphingobacteriales</taxon>
        <taxon>Sphingobacteriaceae</taxon>
        <taxon>Pedobacter</taxon>
    </lineage>
</organism>
<dbReference type="STRING" id="332999.SAMN04488511_103329"/>